<dbReference type="InterPro" id="IPR011009">
    <property type="entry name" value="Kinase-like_dom_sf"/>
</dbReference>
<organism evidence="2 3">
    <name type="scientific">Streptomyces zingiberis</name>
    <dbReference type="NCBI Taxonomy" id="2053010"/>
    <lineage>
        <taxon>Bacteria</taxon>
        <taxon>Bacillati</taxon>
        <taxon>Actinomycetota</taxon>
        <taxon>Actinomycetes</taxon>
        <taxon>Kitasatosporales</taxon>
        <taxon>Streptomycetaceae</taxon>
        <taxon>Streptomyces</taxon>
    </lineage>
</organism>
<keyword evidence="3" id="KW-1185">Reference proteome</keyword>
<dbReference type="EMBL" id="JAATEN010000016">
    <property type="protein sequence ID" value="NJQ02604.1"/>
    <property type="molecule type" value="Genomic_DNA"/>
</dbReference>
<accession>A0ABX1C4N6</accession>
<name>A0ABX1C4N6_9ACTN</name>
<feature type="domain" description="Aminoglycoside phosphotransferase" evidence="1">
    <location>
        <begin position="28"/>
        <end position="253"/>
    </location>
</feature>
<evidence type="ECO:0000313" key="3">
    <source>
        <dbReference type="Proteomes" id="UP000695264"/>
    </source>
</evidence>
<protein>
    <submittedName>
        <fullName evidence="2">Aminoglycoside phosphotransferase family protein</fullName>
    </submittedName>
</protein>
<proteinExistence type="predicted"/>
<dbReference type="Gene3D" id="3.30.200.20">
    <property type="entry name" value="Phosphorylase Kinase, domain 1"/>
    <property type="match status" value="1"/>
</dbReference>
<dbReference type="SUPFAM" id="SSF56112">
    <property type="entry name" value="Protein kinase-like (PK-like)"/>
    <property type="match status" value="1"/>
</dbReference>
<dbReference type="Pfam" id="PF01636">
    <property type="entry name" value="APH"/>
    <property type="match status" value="1"/>
</dbReference>
<evidence type="ECO:0000259" key="1">
    <source>
        <dbReference type="Pfam" id="PF01636"/>
    </source>
</evidence>
<sequence length="290" mass="31481">MTTDLVRALIAGQFPHWSDLPVRPVERQGWDNRTFRLGDALAVRLPSAEGYVAAVEKEDRCLPLLRGQVPLPVPAPVAVGRPAAGYPFPWSVRRWLPGTTVEAAPDVDRTQLARDLGHFLTELRAAPARQGPAAGRHSFFRGCHPSAYGDEVERSLGLLRDVVDTAACRAVWAEALTSAWPLPPVWFHGDVAVGNLLTTGGRLSAVIDFGTCGVGDPACDLVMAWTYFTGEERQVFREAAGLPDDTWRRARGWALWKALITVAARPGPDPDDVQTRALTQVLADPVVSGP</sequence>
<dbReference type="CDD" id="cd05155">
    <property type="entry name" value="APH_ChoK_like_1"/>
    <property type="match status" value="1"/>
</dbReference>
<comment type="caution">
    <text evidence="2">The sequence shown here is derived from an EMBL/GenBank/DDBJ whole genome shotgun (WGS) entry which is preliminary data.</text>
</comment>
<gene>
    <name evidence="2" type="ORF">HCK00_19175</name>
</gene>
<dbReference type="InterPro" id="IPR051678">
    <property type="entry name" value="AGP_Transferase"/>
</dbReference>
<dbReference type="Gene3D" id="3.90.1200.10">
    <property type="match status" value="1"/>
</dbReference>
<dbReference type="Proteomes" id="UP000695264">
    <property type="component" value="Unassembled WGS sequence"/>
</dbReference>
<dbReference type="PANTHER" id="PTHR21310">
    <property type="entry name" value="AMINOGLYCOSIDE PHOSPHOTRANSFERASE-RELATED-RELATED"/>
    <property type="match status" value="1"/>
</dbReference>
<reference evidence="2 3" key="1">
    <citation type="submission" date="2020-03" db="EMBL/GenBank/DDBJ databases">
        <title>WGS of actinomycetes isolated from Thailand.</title>
        <authorList>
            <person name="Thawai C."/>
        </authorList>
    </citation>
    <scope>NUCLEOTIDE SEQUENCE [LARGE SCALE GENOMIC DNA]</scope>
    <source>
        <strain evidence="2 3">PLAI 1-29</strain>
    </source>
</reference>
<dbReference type="InterPro" id="IPR002575">
    <property type="entry name" value="Aminoglycoside_PTrfase"/>
</dbReference>
<evidence type="ECO:0000313" key="2">
    <source>
        <dbReference type="EMBL" id="NJQ02604.1"/>
    </source>
</evidence>
<dbReference type="PANTHER" id="PTHR21310:SF42">
    <property type="entry name" value="BIFUNCTIONAL AAC_APH"/>
    <property type="match status" value="1"/>
</dbReference>